<dbReference type="eggNOG" id="ENOG5032YF1">
    <property type="taxonomic scope" value="Bacteria"/>
</dbReference>
<dbReference type="Proteomes" id="UP000003598">
    <property type="component" value="Unassembled WGS sequence"/>
</dbReference>
<protein>
    <submittedName>
        <fullName evidence="1">Uncharacterized protein</fullName>
    </submittedName>
</protein>
<sequence>MQKARRHINFDAPTACRRTVSGTLSLPCKGYFSPFPHGTGSLSVSYEYLALPDGPGGFTQDYSCPALLRSPLRFGLLRVRGSHPLWRGFPVASTHGLSCDGAVLQPRRCRDNVGLGSSPVARHYWGNHSLFSFPAGTKMFQFPAFASRIGGIISLQDIGLSHSEIRGSRAICASPRLFAAYHVLHRL</sequence>
<name>G5SN48_9BACT</name>
<proteinExistence type="predicted"/>
<organism evidence="1 2">
    <name type="scientific">Paraprevotella clara YIT 11840</name>
    <dbReference type="NCBI Taxonomy" id="762968"/>
    <lineage>
        <taxon>Bacteria</taxon>
        <taxon>Pseudomonadati</taxon>
        <taxon>Bacteroidota</taxon>
        <taxon>Bacteroidia</taxon>
        <taxon>Bacteroidales</taxon>
        <taxon>Prevotellaceae</taxon>
        <taxon>Paraprevotella</taxon>
    </lineage>
</organism>
<dbReference type="AlphaFoldDB" id="G5SN48"/>
<comment type="caution">
    <text evidence="1">The sequence shown here is derived from an EMBL/GenBank/DDBJ whole genome shotgun (WGS) entry which is preliminary data.</text>
</comment>
<evidence type="ECO:0000313" key="2">
    <source>
        <dbReference type="Proteomes" id="UP000003598"/>
    </source>
</evidence>
<reference evidence="1 2" key="1">
    <citation type="submission" date="2011-03" db="EMBL/GenBank/DDBJ databases">
        <authorList>
            <person name="Weinstock G."/>
            <person name="Sodergren E."/>
            <person name="Clifton S."/>
            <person name="Fulton L."/>
            <person name="Fulton B."/>
            <person name="Courtney L."/>
            <person name="Fronick C."/>
            <person name="Harrison M."/>
            <person name="Strong C."/>
            <person name="Farmer C."/>
            <person name="Delahaunty K."/>
            <person name="Markovic C."/>
            <person name="Hall O."/>
            <person name="Minx P."/>
            <person name="Tomlinson C."/>
            <person name="Mitreva M."/>
            <person name="Hou S."/>
            <person name="Chen J."/>
            <person name="Wollam A."/>
            <person name="Pepin K.H."/>
            <person name="Johnson M."/>
            <person name="Bhonagiri V."/>
            <person name="Zhang X."/>
            <person name="Suruliraj S."/>
            <person name="Warren W."/>
            <person name="Chinwalla A."/>
            <person name="Mardis E.R."/>
            <person name="Wilson R.K."/>
        </authorList>
    </citation>
    <scope>NUCLEOTIDE SEQUENCE [LARGE SCALE GENOMIC DNA]</scope>
    <source>
        <strain evidence="1 2">YIT 11840</strain>
    </source>
</reference>
<accession>G5SN48</accession>
<dbReference type="AntiFam" id="ANF00024">
    <property type="entry name" value="Antisense to 23S rRNA"/>
</dbReference>
<keyword evidence="2" id="KW-1185">Reference proteome</keyword>
<dbReference type="HOGENOM" id="CLU_1446356_0_0_10"/>
<gene>
    <name evidence="1" type="ORF">HMPREF9441_00776</name>
</gene>
<dbReference type="EMBL" id="AFFY01000013">
    <property type="protein sequence ID" value="EHH01337.1"/>
    <property type="molecule type" value="Genomic_DNA"/>
</dbReference>
<evidence type="ECO:0000313" key="1">
    <source>
        <dbReference type="EMBL" id="EHH01337.1"/>
    </source>
</evidence>